<feature type="non-terminal residue" evidence="1">
    <location>
        <position position="52"/>
    </location>
</feature>
<dbReference type="EMBL" id="JANPWB010000010">
    <property type="protein sequence ID" value="KAJ1136280.1"/>
    <property type="molecule type" value="Genomic_DNA"/>
</dbReference>
<keyword evidence="2" id="KW-1185">Reference proteome</keyword>
<protein>
    <submittedName>
        <fullName evidence="1">Uncharacterized protein</fullName>
    </submittedName>
</protein>
<reference evidence="1" key="1">
    <citation type="journal article" date="2022" name="bioRxiv">
        <title>Sequencing and chromosome-scale assembly of the giantPleurodeles waltlgenome.</title>
        <authorList>
            <person name="Brown T."/>
            <person name="Elewa A."/>
            <person name="Iarovenko S."/>
            <person name="Subramanian E."/>
            <person name="Araus A.J."/>
            <person name="Petzold A."/>
            <person name="Susuki M."/>
            <person name="Suzuki K.-i.T."/>
            <person name="Hayashi T."/>
            <person name="Toyoda A."/>
            <person name="Oliveira C."/>
            <person name="Osipova E."/>
            <person name="Leigh N.D."/>
            <person name="Simon A."/>
            <person name="Yun M.H."/>
        </authorList>
    </citation>
    <scope>NUCLEOTIDE SEQUENCE</scope>
    <source>
        <strain evidence="1">20211129_DDA</strain>
        <tissue evidence="1">Liver</tissue>
    </source>
</reference>
<dbReference type="AlphaFoldDB" id="A0AAV7QDP1"/>
<evidence type="ECO:0000313" key="2">
    <source>
        <dbReference type="Proteomes" id="UP001066276"/>
    </source>
</evidence>
<feature type="non-terminal residue" evidence="1">
    <location>
        <position position="1"/>
    </location>
</feature>
<proteinExistence type="predicted"/>
<comment type="caution">
    <text evidence="1">The sequence shown here is derived from an EMBL/GenBank/DDBJ whole genome shotgun (WGS) entry which is preliminary data.</text>
</comment>
<organism evidence="1 2">
    <name type="scientific">Pleurodeles waltl</name>
    <name type="common">Iberian ribbed newt</name>
    <dbReference type="NCBI Taxonomy" id="8319"/>
    <lineage>
        <taxon>Eukaryota</taxon>
        <taxon>Metazoa</taxon>
        <taxon>Chordata</taxon>
        <taxon>Craniata</taxon>
        <taxon>Vertebrata</taxon>
        <taxon>Euteleostomi</taxon>
        <taxon>Amphibia</taxon>
        <taxon>Batrachia</taxon>
        <taxon>Caudata</taxon>
        <taxon>Salamandroidea</taxon>
        <taxon>Salamandridae</taxon>
        <taxon>Pleurodelinae</taxon>
        <taxon>Pleurodeles</taxon>
    </lineage>
</organism>
<sequence length="52" mass="5693">SLVMEGFVGMGQELEVASFLDREPMEVLQVLGDVGSRRQVEDQSGSCVLDHL</sequence>
<gene>
    <name evidence="1" type="ORF">NDU88_002697</name>
</gene>
<name>A0AAV7QDP1_PLEWA</name>
<dbReference type="Proteomes" id="UP001066276">
    <property type="component" value="Chromosome 6"/>
</dbReference>
<evidence type="ECO:0000313" key="1">
    <source>
        <dbReference type="EMBL" id="KAJ1136280.1"/>
    </source>
</evidence>
<accession>A0AAV7QDP1</accession>